<dbReference type="STRING" id="861298.SAMN04488136_12913"/>
<dbReference type="OrthoDB" id="5826599at2"/>
<accession>A0A1G8F877</accession>
<evidence type="ECO:0008006" key="3">
    <source>
        <dbReference type="Google" id="ProtNLM"/>
    </source>
</evidence>
<reference evidence="1 2" key="1">
    <citation type="submission" date="2016-10" db="EMBL/GenBank/DDBJ databases">
        <authorList>
            <person name="de Groot N.N."/>
        </authorList>
    </citation>
    <scope>NUCLEOTIDE SEQUENCE [LARGE SCALE GENOMIC DNA]</scope>
    <source>
        <strain evidence="1 2">CGMCC 1.10228</strain>
    </source>
</reference>
<evidence type="ECO:0000313" key="2">
    <source>
        <dbReference type="Proteomes" id="UP000198854"/>
    </source>
</evidence>
<dbReference type="AlphaFoldDB" id="A0A1G8F877"/>
<keyword evidence="2" id="KW-1185">Reference proteome</keyword>
<dbReference type="RefSeq" id="WP_093277915.1">
    <property type="nucleotide sequence ID" value="NZ_FNDD01000029.1"/>
</dbReference>
<sequence length="273" mass="31730">MFVVVSMLLSFGILGLLLYFSKQRQTTLQRKYDVLVVLREILLLCRQHRSLTHHALTQSPQTSINALEQIEDLMIDKSNHLIATAQFDNKPMYRILQLKLKSLMKEWQCRSVARNQMIHGKTIRHCMFLMDEVALAWLVESDREDLSDEYHLNWQQVLDTMEVLTQLRISIQDVDSYEGELRIKYHCDKMRRKMNQLSLISPLSIASPSCSEAMLKLGEICDCERLTMSAEELYQLTTDLSLSISQVYDQMLSDLTETLYLPLPKPNVTPDTQ</sequence>
<protein>
    <recommendedName>
        <fullName evidence="3">Nitrate and nitrite sensing</fullName>
    </recommendedName>
</protein>
<dbReference type="Proteomes" id="UP000198854">
    <property type="component" value="Unassembled WGS sequence"/>
</dbReference>
<proteinExistence type="predicted"/>
<dbReference type="EMBL" id="FNDD01000029">
    <property type="protein sequence ID" value="SDH78275.1"/>
    <property type="molecule type" value="Genomic_DNA"/>
</dbReference>
<evidence type="ECO:0000313" key="1">
    <source>
        <dbReference type="EMBL" id="SDH78275.1"/>
    </source>
</evidence>
<name>A0A1G8F877_9VIBR</name>
<gene>
    <name evidence="1" type="ORF">SAMN04488136_12913</name>
</gene>
<organism evidence="1 2">
    <name type="scientific">Vibrio xiamenensis</name>
    <dbReference type="NCBI Taxonomy" id="861298"/>
    <lineage>
        <taxon>Bacteria</taxon>
        <taxon>Pseudomonadati</taxon>
        <taxon>Pseudomonadota</taxon>
        <taxon>Gammaproteobacteria</taxon>
        <taxon>Vibrionales</taxon>
        <taxon>Vibrionaceae</taxon>
        <taxon>Vibrio</taxon>
    </lineage>
</organism>